<evidence type="ECO:0000313" key="3">
    <source>
        <dbReference type="Proteomes" id="UP000601171"/>
    </source>
</evidence>
<dbReference type="AlphaFoldDB" id="A0A926EV33"/>
<comment type="caution">
    <text evidence="2">The sequence shown here is derived from an EMBL/GenBank/DDBJ whole genome shotgun (WGS) entry which is preliminary data.</text>
</comment>
<evidence type="ECO:0000313" key="2">
    <source>
        <dbReference type="EMBL" id="MBC8588062.1"/>
    </source>
</evidence>
<dbReference type="EMBL" id="JACRTG010000018">
    <property type="protein sequence ID" value="MBC8588062.1"/>
    <property type="molecule type" value="Genomic_DNA"/>
</dbReference>
<feature type="coiled-coil region" evidence="1">
    <location>
        <begin position="89"/>
        <end position="116"/>
    </location>
</feature>
<organism evidence="2 3">
    <name type="scientific">Paratissierella segnis</name>
    <dbReference type="NCBI Taxonomy" id="2763679"/>
    <lineage>
        <taxon>Bacteria</taxon>
        <taxon>Bacillati</taxon>
        <taxon>Bacillota</taxon>
        <taxon>Tissierellia</taxon>
        <taxon>Tissierellales</taxon>
        <taxon>Tissierellaceae</taxon>
        <taxon>Paratissierella</taxon>
    </lineage>
</organism>
<proteinExistence type="predicted"/>
<gene>
    <name evidence="2" type="ORF">H8707_07410</name>
</gene>
<name>A0A926EV33_9FIRM</name>
<keyword evidence="3" id="KW-1185">Reference proteome</keyword>
<reference evidence="2" key="1">
    <citation type="submission" date="2020-08" db="EMBL/GenBank/DDBJ databases">
        <title>Genome public.</title>
        <authorList>
            <person name="Liu C."/>
            <person name="Sun Q."/>
        </authorList>
    </citation>
    <scope>NUCLEOTIDE SEQUENCE</scope>
    <source>
        <strain evidence="2">BX21</strain>
    </source>
</reference>
<dbReference type="RefSeq" id="WP_262429514.1">
    <property type="nucleotide sequence ID" value="NZ_JACRTG010000018.1"/>
</dbReference>
<accession>A0A926EV33</accession>
<keyword evidence="1" id="KW-0175">Coiled coil</keyword>
<protein>
    <submittedName>
        <fullName evidence="2">Uncharacterized protein</fullName>
    </submittedName>
</protein>
<evidence type="ECO:0000256" key="1">
    <source>
        <dbReference type="SAM" id="Coils"/>
    </source>
</evidence>
<sequence length="205" mass="24532">MEAKKCKICGEKYPETSEYFYKRRDYKNGLDTTCKFCRRKEDAERRERLKANTKKCSQCGKDKPLNEDNFDKLKVVYRSVCKSCRDKNKKKHLETKQRKKKEIEQFKKEKRERDIQDEKAFRKMISQPRTKGLADKEFDYPLTIGKKYKVIKLALREGQTRTNETFQGELTQITDNFFVLKNKVGFCECFLKNDYKLGEIKILEV</sequence>
<dbReference type="Proteomes" id="UP000601171">
    <property type="component" value="Unassembled WGS sequence"/>
</dbReference>